<dbReference type="SUPFAM" id="SSF101478">
    <property type="entry name" value="ADP-ribosylglycohydrolase"/>
    <property type="match status" value="1"/>
</dbReference>
<dbReference type="AlphaFoldDB" id="A0A123UGF5"/>
<protein>
    <submittedName>
        <fullName evidence="4">ADP-ribosylglycohydrolase</fullName>
        <ecNumber evidence="4">3.2.2.24</ecNumber>
    </submittedName>
</protein>
<organism evidence="4 5">
    <name type="scientific">Streptococcus suis</name>
    <dbReference type="NCBI Taxonomy" id="1307"/>
    <lineage>
        <taxon>Bacteria</taxon>
        <taxon>Bacillati</taxon>
        <taxon>Bacillota</taxon>
        <taxon>Bacilli</taxon>
        <taxon>Lactobacillales</taxon>
        <taxon>Streptococcaceae</taxon>
        <taxon>Streptococcus</taxon>
    </lineage>
</organism>
<evidence type="ECO:0000313" key="5">
    <source>
        <dbReference type="Proteomes" id="UP000069526"/>
    </source>
</evidence>
<keyword evidence="3" id="KW-0479">Metal-binding</keyword>
<comment type="similarity">
    <text evidence="1">Belongs to the ADP-ribosylglycohydrolase family.</text>
</comment>
<dbReference type="GO" id="GO:0047407">
    <property type="term" value="F:ADP-ribosyl-[dinitrogen reductase] hydrolase activity"/>
    <property type="evidence" value="ECO:0007669"/>
    <property type="project" value="UniProtKB-EC"/>
</dbReference>
<feature type="binding site" evidence="3">
    <location>
        <position position="280"/>
    </location>
    <ligand>
        <name>Mg(2+)</name>
        <dbReference type="ChEBI" id="CHEBI:18420"/>
        <label>1</label>
    </ligand>
</feature>
<dbReference type="InterPro" id="IPR005502">
    <property type="entry name" value="Ribosyl_crysJ1"/>
</dbReference>
<dbReference type="PANTHER" id="PTHR16222:SF24">
    <property type="entry name" value="ADP-RIBOSYLHYDROLASE ARH3"/>
    <property type="match status" value="1"/>
</dbReference>
<dbReference type="Gene3D" id="1.10.4080.10">
    <property type="entry name" value="ADP-ribosylation/Crystallin J1"/>
    <property type="match status" value="1"/>
</dbReference>
<keyword evidence="3" id="KW-0460">Magnesium</keyword>
<name>A0A123UGF5_STRSU</name>
<keyword evidence="2 4" id="KW-0378">Hydrolase</keyword>
<reference evidence="4 5" key="1">
    <citation type="submission" date="2016-02" db="EMBL/GenBank/DDBJ databases">
        <authorList>
            <consortium name="Pathogen Informatics"/>
        </authorList>
    </citation>
    <scope>NUCLEOTIDE SEQUENCE [LARGE SCALE GENOMIC DNA]</scope>
    <source>
        <strain evidence="4 5">SS1013</strain>
    </source>
</reference>
<comment type="cofactor">
    <cofactor evidence="3">
        <name>Mg(2+)</name>
        <dbReference type="ChEBI" id="CHEBI:18420"/>
    </cofactor>
    <text evidence="3">Binds 2 magnesium ions per subunit.</text>
</comment>
<dbReference type="GO" id="GO:0046872">
    <property type="term" value="F:metal ion binding"/>
    <property type="evidence" value="ECO:0007669"/>
    <property type="project" value="UniProtKB-KW"/>
</dbReference>
<evidence type="ECO:0000256" key="2">
    <source>
        <dbReference type="ARBA" id="ARBA00022801"/>
    </source>
</evidence>
<dbReference type="RefSeq" id="WP_044767983.1">
    <property type="nucleotide sequence ID" value="NZ_CEIH01000323.1"/>
</dbReference>
<sequence length="329" mass="36910">MRLHEKWIEDSRQMGLLAVKEQLQAVIYGLAIGDALGVPVEFKERGTYSITDMIGHGTYNQPLGTWSDDTSLSLALMEHLSECSDLPALMDKFAAYRNGYLTPYGDCFDIGIGTNQAIERYLSGVFPEEAGGQSEMDNGNGALMRLSPLAILLQEEFDFPKKVKIIERYTKITHRHPRTVVASILYIQILIGLLLNNNLENTIKGTKKIFLESFDQSHPYRKEFEEYYADLFNKEFLELPSSEIASTGYVVDTLKAVIWCVGTTDSFKSAILKAVNLGGDTDTIGAITGTLAGALYKIESIPEEWIQKLANKSLIDEKIKEFFTYFQVK</sequence>
<dbReference type="PANTHER" id="PTHR16222">
    <property type="entry name" value="ADP-RIBOSYLGLYCOHYDROLASE"/>
    <property type="match status" value="1"/>
</dbReference>
<evidence type="ECO:0000313" key="4">
    <source>
        <dbReference type="EMBL" id="CYW36430.1"/>
    </source>
</evidence>
<dbReference type="EMBL" id="FIJK01000032">
    <property type="protein sequence ID" value="CYW36430.1"/>
    <property type="molecule type" value="Genomic_DNA"/>
</dbReference>
<feature type="binding site" evidence="3">
    <location>
        <position position="282"/>
    </location>
    <ligand>
        <name>Mg(2+)</name>
        <dbReference type="ChEBI" id="CHEBI:18420"/>
        <label>1</label>
    </ligand>
</feature>
<evidence type="ECO:0000256" key="3">
    <source>
        <dbReference type="PIRSR" id="PIRSR605502-1"/>
    </source>
</evidence>
<dbReference type="EC" id="3.2.2.24" evidence="4"/>
<feature type="binding site" evidence="3">
    <location>
        <position position="69"/>
    </location>
    <ligand>
        <name>Mg(2+)</name>
        <dbReference type="ChEBI" id="CHEBI:18420"/>
        <label>1</label>
    </ligand>
</feature>
<feature type="binding site" evidence="3">
    <location>
        <position position="283"/>
    </location>
    <ligand>
        <name>Mg(2+)</name>
        <dbReference type="ChEBI" id="CHEBI:18420"/>
        <label>1</label>
    </ligand>
</feature>
<dbReference type="InterPro" id="IPR050792">
    <property type="entry name" value="ADP-ribosylglycohydrolase"/>
</dbReference>
<evidence type="ECO:0000256" key="1">
    <source>
        <dbReference type="ARBA" id="ARBA00010702"/>
    </source>
</evidence>
<dbReference type="Pfam" id="PF03747">
    <property type="entry name" value="ADP_ribosyl_GH"/>
    <property type="match status" value="1"/>
</dbReference>
<feature type="binding site" evidence="3">
    <location>
        <position position="68"/>
    </location>
    <ligand>
        <name>Mg(2+)</name>
        <dbReference type="ChEBI" id="CHEBI:18420"/>
        <label>1</label>
    </ligand>
</feature>
<proteinExistence type="inferred from homology"/>
<dbReference type="Proteomes" id="UP000069526">
    <property type="component" value="Unassembled WGS sequence"/>
</dbReference>
<feature type="binding site" evidence="3">
    <location>
        <position position="67"/>
    </location>
    <ligand>
        <name>Mg(2+)</name>
        <dbReference type="ChEBI" id="CHEBI:18420"/>
        <label>1</label>
    </ligand>
</feature>
<dbReference type="InterPro" id="IPR036705">
    <property type="entry name" value="Ribosyl_crysJ1_sf"/>
</dbReference>
<accession>A0A123UGF5</accession>
<keyword evidence="4" id="KW-0326">Glycosidase</keyword>
<gene>
    <name evidence="4" type="primary">draG</name>
    <name evidence="4" type="ORF">ERS132539_01385</name>
</gene>